<dbReference type="InterPro" id="IPR051336">
    <property type="entry name" value="RhoGEF_Guanine_NuclExch_SF"/>
</dbReference>
<gene>
    <name evidence="4" type="ORF">NLS_LOCUS6958</name>
</gene>
<dbReference type="PANTHER" id="PTHR22826:SF211">
    <property type="entry name" value="LD43457P"/>
    <property type="match status" value="1"/>
</dbReference>
<keyword evidence="1" id="KW-0344">Guanine-nucleotide releasing factor</keyword>
<proteinExistence type="predicted"/>
<evidence type="ECO:0000313" key="5">
    <source>
        <dbReference type="Proteomes" id="UP000277928"/>
    </source>
</evidence>
<evidence type="ECO:0000256" key="2">
    <source>
        <dbReference type="SAM" id="MobiDB-lite"/>
    </source>
</evidence>
<feature type="non-terminal residue" evidence="4">
    <location>
        <position position="1"/>
    </location>
</feature>
<evidence type="ECO:0000256" key="1">
    <source>
        <dbReference type="ARBA" id="ARBA00022658"/>
    </source>
</evidence>
<dbReference type="PANTHER" id="PTHR22826">
    <property type="entry name" value="RHO GUANINE EXCHANGE FACTOR-RELATED"/>
    <property type="match status" value="1"/>
</dbReference>
<feature type="compositionally biased region" description="Polar residues" evidence="2">
    <location>
        <begin position="186"/>
        <end position="203"/>
    </location>
</feature>
<dbReference type="GO" id="GO:0005085">
    <property type="term" value="F:guanyl-nucleotide exchange factor activity"/>
    <property type="evidence" value="ECO:0007669"/>
    <property type="project" value="UniProtKB-KW"/>
</dbReference>
<reference evidence="4 5" key="1">
    <citation type="submission" date="2018-08" db="EMBL/GenBank/DDBJ databases">
        <authorList>
            <person name="Laetsch R D."/>
            <person name="Stevens L."/>
            <person name="Kumar S."/>
            <person name="Blaxter L. M."/>
        </authorList>
    </citation>
    <scope>NUCLEOTIDE SEQUENCE [LARGE SCALE GENOMIC DNA]</scope>
</reference>
<evidence type="ECO:0000259" key="3">
    <source>
        <dbReference type="Pfam" id="PF23289"/>
    </source>
</evidence>
<dbReference type="STRING" id="42156.A0A3P6U1T4"/>
<protein>
    <recommendedName>
        <fullName evidence="3">Guanine nucleotide exchange factor DBS-like spectrin-like domain-containing protein</fullName>
    </recommendedName>
</protein>
<dbReference type="OMA" id="ISHANSW"/>
<dbReference type="OrthoDB" id="10004999at2759"/>
<feature type="domain" description="Guanine nucleotide exchange factor DBS-like spectrin-like" evidence="3">
    <location>
        <begin position="86"/>
        <end position="157"/>
    </location>
</feature>
<keyword evidence="5" id="KW-1185">Reference proteome</keyword>
<name>A0A3P6U1T4_LITSI</name>
<dbReference type="AlphaFoldDB" id="A0A3P6U1T4"/>
<dbReference type="EMBL" id="UYRX01000661">
    <property type="protein sequence ID" value="VDK85080.1"/>
    <property type="molecule type" value="Genomic_DNA"/>
</dbReference>
<organism evidence="4 5">
    <name type="scientific">Litomosoides sigmodontis</name>
    <name type="common">Filarial nematode worm</name>
    <dbReference type="NCBI Taxonomy" id="42156"/>
    <lineage>
        <taxon>Eukaryota</taxon>
        <taxon>Metazoa</taxon>
        <taxon>Ecdysozoa</taxon>
        <taxon>Nematoda</taxon>
        <taxon>Chromadorea</taxon>
        <taxon>Rhabditida</taxon>
        <taxon>Spirurina</taxon>
        <taxon>Spiruromorpha</taxon>
        <taxon>Filarioidea</taxon>
        <taxon>Onchocercidae</taxon>
        <taxon>Litomosoides</taxon>
    </lineage>
</organism>
<dbReference type="Proteomes" id="UP000277928">
    <property type="component" value="Unassembled WGS sequence"/>
</dbReference>
<feature type="region of interest" description="Disordered" evidence="2">
    <location>
        <begin position="169"/>
        <end position="203"/>
    </location>
</feature>
<dbReference type="InterPro" id="IPR056466">
    <property type="entry name" value="Spectrin_DBS"/>
</dbReference>
<dbReference type="GO" id="GO:0005737">
    <property type="term" value="C:cytoplasm"/>
    <property type="evidence" value="ECO:0007669"/>
    <property type="project" value="TreeGrafter"/>
</dbReference>
<accession>A0A3P6U1T4</accession>
<evidence type="ECO:0000313" key="4">
    <source>
        <dbReference type="EMBL" id="VDK85080.1"/>
    </source>
</evidence>
<sequence length="203" mass="22700">EDVTGARLLRDSGQELIESQDVELTVSLLPKCDELDRMAHALSGALERRSKVLELSKDMHQQIHSANNWCHRGVELLTTIPFDCTSSYAADALAIVDKYIEDGKSLKLDSFNNDPDLNKLIMLTTTETSTLLAQVAERIDDMRRLSVFRRNALQKMALREIRKPPVQIVSPEKLPYSTNDEKRSATAGNNRNSTGTSPAKVTF</sequence>
<dbReference type="Pfam" id="PF23289">
    <property type="entry name" value="Spectrin_5"/>
    <property type="match status" value="1"/>
</dbReference>